<gene>
    <name evidence="2" type="ORF">GJW-30_1_02404</name>
</gene>
<protein>
    <submittedName>
        <fullName evidence="2">Uncharacterized protein</fullName>
    </submittedName>
</protein>
<reference evidence="2 3" key="1">
    <citation type="submission" date="2015-08" db="EMBL/GenBank/DDBJ databases">
        <title>Investigation of the bacterial diversity of lava forest soil.</title>
        <authorList>
            <person name="Lee J.S."/>
        </authorList>
    </citation>
    <scope>NUCLEOTIDE SEQUENCE [LARGE SCALE GENOMIC DNA]</scope>
    <source>
        <strain evidence="2 3">GJW-30</strain>
    </source>
</reference>
<dbReference type="EMBL" id="AP014946">
    <property type="protein sequence ID" value="BAT59869.1"/>
    <property type="molecule type" value="Genomic_DNA"/>
</dbReference>
<evidence type="ECO:0000313" key="3">
    <source>
        <dbReference type="Proteomes" id="UP000236884"/>
    </source>
</evidence>
<sequence>MKKYLIVALTMFAAVGLTACANTVVEKPVITKG</sequence>
<name>A0A0S3PVD2_9BRAD</name>
<organism evidence="2 3">
    <name type="scientific">Variibacter gotjawalensis</name>
    <dbReference type="NCBI Taxonomy" id="1333996"/>
    <lineage>
        <taxon>Bacteria</taxon>
        <taxon>Pseudomonadati</taxon>
        <taxon>Pseudomonadota</taxon>
        <taxon>Alphaproteobacteria</taxon>
        <taxon>Hyphomicrobiales</taxon>
        <taxon>Nitrobacteraceae</taxon>
        <taxon>Variibacter</taxon>
    </lineage>
</organism>
<keyword evidence="1" id="KW-0732">Signal</keyword>
<dbReference type="PROSITE" id="PS51257">
    <property type="entry name" value="PROKAR_LIPOPROTEIN"/>
    <property type="match status" value="1"/>
</dbReference>
<dbReference type="KEGG" id="vgo:GJW-30_1_02404"/>
<feature type="chain" id="PRO_5006615818" evidence="1">
    <location>
        <begin position="22"/>
        <end position="33"/>
    </location>
</feature>
<evidence type="ECO:0000313" key="2">
    <source>
        <dbReference type="EMBL" id="BAT59869.1"/>
    </source>
</evidence>
<feature type="signal peptide" evidence="1">
    <location>
        <begin position="1"/>
        <end position="21"/>
    </location>
</feature>
<dbReference type="Proteomes" id="UP000236884">
    <property type="component" value="Chromosome"/>
</dbReference>
<evidence type="ECO:0000256" key="1">
    <source>
        <dbReference type="SAM" id="SignalP"/>
    </source>
</evidence>
<keyword evidence="3" id="KW-1185">Reference proteome</keyword>
<dbReference type="AlphaFoldDB" id="A0A0S3PVD2"/>
<proteinExistence type="predicted"/>
<accession>A0A0S3PVD2</accession>